<dbReference type="InterPro" id="IPR027417">
    <property type="entry name" value="P-loop_NTPase"/>
</dbReference>
<dbReference type="GO" id="GO:0005525">
    <property type="term" value="F:GTP binding"/>
    <property type="evidence" value="ECO:0007669"/>
    <property type="project" value="UniProtKB-KW"/>
</dbReference>
<protein>
    <recommendedName>
        <fullName evidence="14">C3H1-type domain-containing protein</fullName>
    </recommendedName>
</protein>
<dbReference type="GO" id="GO:0003723">
    <property type="term" value="F:RNA binding"/>
    <property type="evidence" value="ECO:0007669"/>
    <property type="project" value="TreeGrafter"/>
</dbReference>
<proteinExistence type="inferred from homology"/>
<dbReference type="Pfam" id="PF00271">
    <property type="entry name" value="Helicase_C"/>
    <property type="match status" value="1"/>
</dbReference>
<evidence type="ECO:0000256" key="4">
    <source>
        <dbReference type="ARBA" id="ARBA00023134"/>
    </source>
</evidence>
<feature type="zinc finger region" description="C3H1-type" evidence="5">
    <location>
        <begin position="662"/>
        <end position="687"/>
    </location>
</feature>
<dbReference type="PROSITE" id="PS50103">
    <property type="entry name" value="ZF_C3H1"/>
    <property type="match status" value="1"/>
</dbReference>
<dbReference type="GO" id="GO:0070475">
    <property type="term" value="P:rRNA base methylation"/>
    <property type="evidence" value="ECO:0007669"/>
    <property type="project" value="InterPro"/>
</dbReference>
<dbReference type="EMBL" id="JADGJH010000202">
    <property type="protein sequence ID" value="KAJ3133960.1"/>
    <property type="molecule type" value="Genomic_DNA"/>
</dbReference>
<feature type="domain" description="Helicase ATP-binding" evidence="9">
    <location>
        <begin position="15"/>
        <end position="179"/>
    </location>
</feature>
<gene>
    <name evidence="12" type="ORF">HK100_003949</name>
</gene>
<evidence type="ECO:0000259" key="9">
    <source>
        <dbReference type="PROSITE" id="PS51192"/>
    </source>
</evidence>
<comment type="caution">
    <text evidence="12">The sequence shown here is derived from an EMBL/GenBank/DDBJ whole genome shotgun (WGS) entry which is preliminary data.</text>
</comment>
<dbReference type="InterPro" id="IPR015894">
    <property type="entry name" value="Guanylate-bd_N"/>
</dbReference>
<dbReference type="Pfam" id="PF10354">
    <property type="entry name" value="BMT5-like"/>
    <property type="match status" value="1"/>
</dbReference>
<evidence type="ECO:0000256" key="3">
    <source>
        <dbReference type="ARBA" id="ARBA00022806"/>
    </source>
</evidence>
<evidence type="ECO:0000256" key="6">
    <source>
        <dbReference type="PROSITE-ProRule" id="PRU01052"/>
    </source>
</evidence>
<dbReference type="GO" id="GO:0008270">
    <property type="term" value="F:zinc ion binding"/>
    <property type="evidence" value="ECO:0007669"/>
    <property type="project" value="UniProtKB-KW"/>
</dbReference>
<keyword evidence="3" id="KW-0067">ATP-binding</keyword>
<evidence type="ECO:0000259" key="10">
    <source>
        <dbReference type="PROSITE" id="PS51194"/>
    </source>
</evidence>
<dbReference type="SMART" id="SM00487">
    <property type="entry name" value="DEXDc"/>
    <property type="match status" value="1"/>
</dbReference>
<dbReference type="PROSITE" id="PS51715">
    <property type="entry name" value="G_GB1_RHD3"/>
    <property type="match status" value="1"/>
</dbReference>
<evidence type="ECO:0000259" key="8">
    <source>
        <dbReference type="PROSITE" id="PS50103"/>
    </source>
</evidence>
<keyword evidence="1" id="KW-0547">Nucleotide-binding</keyword>
<evidence type="ECO:0000313" key="13">
    <source>
        <dbReference type="Proteomes" id="UP001211907"/>
    </source>
</evidence>
<sequence>MTRSLPSEQNQQAIIDLVLVNPISVIVGATGSGKSSKIPQILQQHFKQPILCTQPRRIAAVSLAARVAAERGVAVGGTDVGFHIGQRNVSVTNTQILFSTAGILLKELLASGFANMPYKVICIDEVHERSVESDLVLASVKALLAAQRVCSIKLVIMSATLDIKAYCSYFALGPESVFRIPEYASLDAIPATREIYLDYLPASNNLSRLQKEFTLAHNLNLTAFVPMLQDVVVETVKYVHLKFAKPTDNNGSILVFLPTYRMLVEVDRMLRKLNLGIIVHCLHSSVDVENCLSTINGSADSKTSDRTVILTSNISESSLTFNNCAYVIDPSLTIQVKWKDSRYTPTLVWCSKSQSNQRRGRTGRTCPGTVFRLVPKKFFDKFVEFETPQLILSNLRNEALAFTCSPDTTLRNARKIFSQCPNPPSAQVVDDAFSFLESFGACHIKSGQRSHVSATSVGEFIAAFPFSFEATLLILNGTRLGILYESIVLAAIVSNTPHPIIKHVGENINGHQQKFGVSDDQTLLIGNLAAVDFFNLRYAVKKRLEKLPLSETLPFWHIPDDEAQFAREHYMIPDAIRNVVNQVDFAIGVLHKFRPTFLKDLYPAMFHASGHTLPDANNYSKFLYNNQHKWTLNYQMAKDHRLRALIDNMTQMNILQTDVFSPSSVPICRFGDTCKFGSNCRFRHISETETNRNIKIMFEWLYQSSTLPLEIQNRYIDDTRAEYFDIEFVKTRSEYRNSHFIMFGDGDFAFSEALARRTKYKVIGTVLDSFEGLVNVYGDNAVFRVERMESEYSAIVEFEVDATRMHEQKHDYWFQHTENSSVVLVWLFPYLGTGDNNEDNSKLITDFFKSARARFLSKTAINVRILLGLCNDQFSRWDVLARGRSECFMLMGSFQFDLDGFESYQPRMASQDSGFNLEISKTVYENLRHKKTSKTPEIFDNKIDAMQSQFRTLPVTSPSLTQSIDNKENLPKDQIASSEYESLPGEGKLITENPFKMFNFNSDSHFELTNDVQRIFGGFEKGWETRIVGIAGVYRSGKSYVMNQLVGSKTGFRLGHSTQAETQGIWAWGRRLPKSKSYIICLDTEGLGDVKKRNSDNDMRLYTLTILINKKGGINCSPSWLCDKTLAKTLLQNSDNGDQLKPINMREYLPKLLVLIRDAYLEIPGTPRQYLLEGCLGQDDNQKDIRAAITSQFPSIDCIAVPFSCDPTKFKHVEEMSNKQLNPLFVSVMRDFIAEFLANTPPKQYFGDIINGSYLLYCQQAIEMMNSRKQVGLGDLFKILIAHEANEAKLEAETLYKHEMDKATVLSGAIKMISEALIGQSRDLTVEEFRQHVEFADPDGGSEILMNEGLVGRYWSLNYSASKDAYAAHFKSIYTRISLKVEKFIWDENQDKITKDTENVMKILELNALQTEICLNKIKHEEEIRARELEEDYLKQQNEQNKIWMVLVKKLQDDLDKLKHEADVKDKQFKDAIIQATKDNDIKLEKMLYEKFQTLQNNVRIPPPPPQYFMPPFNFSSLSGYYKDNAYNRRIGRVGMPMGSCVVSKR</sequence>
<dbReference type="InterPro" id="IPR000571">
    <property type="entry name" value="Znf_CCCH"/>
</dbReference>
<dbReference type="Pfam" id="PF02263">
    <property type="entry name" value="GBP"/>
    <property type="match status" value="1"/>
</dbReference>
<keyword evidence="13" id="KW-1185">Reference proteome</keyword>
<organism evidence="12 13">
    <name type="scientific">Physocladia obscura</name>
    <dbReference type="NCBI Taxonomy" id="109957"/>
    <lineage>
        <taxon>Eukaryota</taxon>
        <taxon>Fungi</taxon>
        <taxon>Fungi incertae sedis</taxon>
        <taxon>Chytridiomycota</taxon>
        <taxon>Chytridiomycota incertae sedis</taxon>
        <taxon>Chytridiomycetes</taxon>
        <taxon>Chytridiales</taxon>
        <taxon>Chytriomycetaceae</taxon>
        <taxon>Physocladia</taxon>
    </lineage>
</organism>
<dbReference type="PANTHER" id="PTHR18934:SF221">
    <property type="entry name" value="ATP-DEPENDENT RNA HELICASE DHX34-RELATED"/>
    <property type="match status" value="1"/>
</dbReference>
<feature type="domain" description="Helicase C-terminal" evidence="10">
    <location>
        <begin position="227"/>
        <end position="401"/>
    </location>
</feature>
<keyword evidence="5" id="KW-0479">Metal-binding</keyword>
<dbReference type="CDD" id="cd17917">
    <property type="entry name" value="DEXHc_RHA-like"/>
    <property type="match status" value="1"/>
</dbReference>
<dbReference type="SUPFAM" id="SSF52540">
    <property type="entry name" value="P-loop containing nucleoside triphosphate hydrolases"/>
    <property type="match status" value="2"/>
</dbReference>
<keyword evidence="4" id="KW-0342">GTP-binding</keyword>
<dbReference type="GO" id="GO:0004386">
    <property type="term" value="F:helicase activity"/>
    <property type="evidence" value="ECO:0007669"/>
    <property type="project" value="UniProtKB-KW"/>
</dbReference>
<feature type="domain" description="C3H1-type" evidence="8">
    <location>
        <begin position="662"/>
        <end position="687"/>
    </location>
</feature>
<dbReference type="PROSITE" id="PS51192">
    <property type="entry name" value="HELICASE_ATP_BIND_1"/>
    <property type="match status" value="1"/>
</dbReference>
<evidence type="ECO:0000256" key="5">
    <source>
        <dbReference type="PROSITE-ProRule" id="PRU00723"/>
    </source>
</evidence>
<dbReference type="Proteomes" id="UP001211907">
    <property type="component" value="Unassembled WGS sequence"/>
</dbReference>
<dbReference type="InterPro" id="IPR019446">
    <property type="entry name" value="BMT5-like"/>
</dbReference>
<evidence type="ECO:0000256" key="1">
    <source>
        <dbReference type="ARBA" id="ARBA00022741"/>
    </source>
</evidence>
<evidence type="ECO:0000256" key="7">
    <source>
        <dbReference type="SAM" id="Coils"/>
    </source>
</evidence>
<dbReference type="Gene3D" id="3.40.50.300">
    <property type="entry name" value="P-loop containing nucleotide triphosphate hydrolases"/>
    <property type="match status" value="3"/>
</dbReference>
<keyword evidence="7" id="KW-0175">Coiled coil</keyword>
<evidence type="ECO:0008006" key="14">
    <source>
        <dbReference type="Google" id="ProtNLM"/>
    </source>
</evidence>
<keyword evidence="3" id="KW-0347">Helicase</keyword>
<evidence type="ECO:0000259" key="11">
    <source>
        <dbReference type="PROSITE" id="PS51715"/>
    </source>
</evidence>
<dbReference type="GO" id="GO:0003924">
    <property type="term" value="F:GTPase activity"/>
    <property type="evidence" value="ECO:0007669"/>
    <property type="project" value="InterPro"/>
</dbReference>
<accession>A0AAD5T7B3</accession>
<reference evidence="12" key="1">
    <citation type="submission" date="2020-05" db="EMBL/GenBank/DDBJ databases">
        <title>Phylogenomic resolution of chytrid fungi.</title>
        <authorList>
            <person name="Stajich J.E."/>
            <person name="Amses K."/>
            <person name="Simmons R."/>
            <person name="Seto K."/>
            <person name="Myers J."/>
            <person name="Bonds A."/>
            <person name="Quandt C.A."/>
            <person name="Barry K."/>
            <person name="Liu P."/>
            <person name="Grigoriev I."/>
            <person name="Longcore J.E."/>
            <person name="James T.Y."/>
        </authorList>
    </citation>
    <scope>NUCLEOTIDE SEQUENCE</scope>
    <source>
        <strain evidence="12">JEL0513</strain>
    </source>
</reference>
<keyword evidence="2" id="KW-0378">Hydrolase</keyword>
<evidence type="ECO:0000313" key="12">
    <source>
        <dbReference type="EMBL" id="KAJ3133960.1"/>
    </source>
</evidence>
<dbReference type="GO" id="GO:0070042">
    <property type="term" value="F:rRNA (uridine-N3-)-methyltransferase activity"/>
    <property type="evidence" value="ECO:0007669"/>
    <property type="project" value="InterPro"/>
</dbReference>
<feature type="coiled-coil region" evidence="7">
    <location>
        <begin position="1419"/>
        <end position="1468"/>
    </location>
</feature>
<evidence type="ECO:0000256" key="2">
    <source>
        <dbReference type="ARBA" id="ARBA00022801"/>
    </source>
</evidence>
<dbReference type="InterPro" id="IPR014001">
    <property type="entry name" value="Helicase_ATP-bd"/>
</dbReference>
<name>A0AAD5T7B3_9FUNG</name>
<keyword evidence="5" id="KW-0863">Zinc-finger</keyword>
<keyword evidence="5" id="KW-0862">Zinc</keyword>
<comment type="similarity">
    <text evidence="6">Belongs to the TRAFAC class dynamin-like GTPase superfamily. GB1/RHD3 GTPase family.</text>
</comment>
<dbReference type="SMART" id="SM00490">
    <property type="entry name" value="HELICc"/>
    <property type="match status" value="1"/>
</dbReference>
<dbReference type="PROSITE" id="PS51194">
    <property type="entry name" value="HELICASE_CTER"/>
    <property type="match status" value="1"/>
</dbReference>
<dbReference type="InterPro" id="IPR030386">
    <property type="entry name" value="G_GB1_RHD3_dom"/>
</dbReference>
<dbReference type="PANTHER" id="PTHR18934">
    <property type="entry name" value="ATP-DEPENDENT RNA HELICASE"/>
    <property type="match status" value="1"/>
</dbReference>
<feature type="domain" description="GB1/RHD3-type G" evidence="11">
    <location>
        <begin position="1022"/>
        <end position="1107"/>
    </location>
</feature>
<dbReference type="InterPro" id="IPR001650">
    <property type="entry name" value="Helicase_C-like"/>
</dbReference>